<evidence type="ECO:0000313" key="2">
    <source>
        <dbReference type="EMBL" id="MFD1367230.1"/>
    </source>
</evidence>
<sequence>MPEERPWWHNGTVLWSVALSSTAIFVSRLLDDPYDNFGGPVLHFVVLGGSGALLATAIALLVVRRKAGAGKR</sequence>
<keyword evidence="1" id="KW-0812">Transmembrane</keyword>
<reference evidence="3" key="1">
    <citation type="journal article" date="2019" name="Int. J. Syst. Evol. Microbiol.">
        <title>The Global Catalogue of Microorganisms (GCM) 10K type strain sequencing project: providing services to taxonomists for standard genome sequencing and annotation.</title>
        <authorList>
            <consortium name="The Broad Institute Genomics Platform"/>
            <consortium name="The Broad Institute Genome Sequencing Center for Infectious Disease"/>
            <person name="Wu L."/>
            <person name="Ma J."/>
        </authorList>
    </citation>
    <scope>NUCLEOTIDE SEQUENCE [LARGE SCALE GENOMIC DNA]</scope>
    <source>
        <strain evidence="3">CCM 7526</strain>
    </source>
</reference>
<organism evidence="2 3">
    <name type="scientific">Actinoplanes sichuanensis</name>
    <dbReference type="NCBI Taxonomy" id="512349"/>
    <lineage>
        <taxon>Bacteria</taxon>
        <taxon>Bacillati</taxon>
        <taxon>Actinomycetota</taxon>
        <taxon>Actinomycetes</taxon>
        <taxon>Micromonosporales</taxon>
        <taxon>Micromonosporaceae</taxon>
        <taxon>Actinoplanes</taxon>
    </lineage>
</organism>
<proteinExistence type="predicted"/>
<dbReference type="EMBL" id="JBHTMK010000023">
    <property type="protein sequence ID" value="MFD1367230.1"/>
    <property type="molecule type" value="Genomic_DNA"/>
</dbReference>
<dbReference type="RefSeq" id="WP_317795904.1">
    <property type="nucleotide sequence ID" value="NZ_AP028461.1"/>
</dbReference>
<feature type="transmembrane region" description="Helical" evidence="1">
    <location>
        <begin position="12"/>
        <end position="30"/>
    </location>
</feature>
<gene>
    <name evidence="2" type="ORF">ACFQ5G_17890</name>
</gene>
<keyword evidence="1" id="KW-1133">Transmembrane helix</keyword>
<name>A0ABW4AAI7_9ACTN</name>
<evidence type="ECO:0000256" key="1">
    <source>
        <dbReference type="SAM" id="Phobius"/>
    </source>
</evidence>
<keyword evidence="1" id="KW-0472">Membrane</keyword>
<dbReference type="Proteomes" id="UP001597183">
    <property type="component" value="Unassembled WGS sequence"/>
</dbReference>
<accession>A0ABW4AAI7</accession>
<comment type="caution">
    <text evidence="2">The sequence shown here is derived from an EMBL/GenBank/DDBJ whole genome shotgun (WGS) entry which is preliminary data.</text>
</comment>
<feature type="transmembrane region" description="Helical" evidence="1">
    <location>
        <begin position="42"/>
        <end position="63"/>
    </location>
</feature>
<protein>
    <submittedName>
        <fullName evidence="2">Uncharacterized protein</fullName>
    </submittedName>
</protein>
<keyword evidence="3" id="KW-1185">Reference proteome</keyword>
<evidence type="ECO:0000313" key="3">
    <source>
        <dbReference type="Proteomes" id="UP001597183"/>
    </source>
</evidence>